<accession>A0ABV1U398</accession>
<evidence type="ECO:0000313" key="3">
    <source>
        <dbReference type="Proteomes" id="UP001470023"/>
    </source>
</evidence>
<feature type="region of interest" description="Disordered" evidence="1">
    <location>
        <begin position="1"/>
        <end position="20"/>
    </location>
</feature>
<name>A0ABV1U398_9ACTN</name>
<proteinExistence type="predicted"/>
<dbReference type="RefSeq" id="WP_352063170.1">
    <property type="nucleotide sequence ID" value="NZ_JBEPAZ010000005.1"/>
</dbReference>
<protein>
    <recommendedName>
        <fullName evidence="4">Nucleotidyltransferase-like protein</fullName>
    </recommendedName>
</protein>
<reference evidence="2 3" key="1">
    <citation type="submission" date="2024-06" db="EMBL/GenBank/DDBJ databases">
        <title>The Natural Products Discovery Center: Release of the First 8490 Sequenced Strains for Exploring Actinobacteria Biosynthetic Diversity.</title>
        <authorList>
            <person name="Kalkreuter E."/>
            <person name="Kautsar S.A."/>
            <person name="Yang D."/>
            <person name="Bader C.D."/>
            <person name="Teijaro C.N."/>
            <person name="Fluegel L."/>
            <person name="Davis C.M."/>
            <person name="Simpson J.R."/>
            <person name="Lauterbach L."/>
            <person name="Steele A.D."/>
            <person name="Gui C."/>
            <person name="Meng S."/>
            <person name="Li G."/>
            <person name="Viehrig K."/>
            <person name="Ye F."/>
            <person name="Su P."/>
            <person name="Kiefer A.F."/>
            <person name="Nichols A."/>
            <person name="Cepeda A.J."/>
            <person name="Yan W."/>
            <person name="Fan B."/>
            <person name="Jiang Y."/>
            <person name="Adhikari A."/>
            <person name="Zheng C.-J."/>
            <person name="Schuster L."/>
            <person name="Cowan T.M."/>
            <person name="Smanski M.J."/>
            <person name="Chevrette M.G."/>
            <person name="De Carvalho L.P.S."/>
            <person name="Shen B."/>
        </authorList>
    </citation>
    <scope>NUCLEOTIDE SEQUENCE [LARGE SCALE GENOMIC DNA]</scope>
    <source>
        <strain evidence="2 3">NPDC001166</strain>
    </source>
</reference>
<comment type="caution">
    <text evidence="2">The sequence shown here is derived from an EMBL/GenBank/DDBJ whole genome shotgun (WGS) entry which is preliminary data.</text>
</comment>
<evidence type="ECO:0000256" key="1">
    <source>
        <dbReference type="SAM" id="MobiDB-lite"/>
    </source>
</evidence>
<evidence type="ECO:0008006" key="4">
    <source>
        <dbReference type="Google" id="ProtNLM"/>
    </source>
</evidence>
<organism evidence="2 3">
    <name type="scientific">Streptomyces sp. 900105245</name>
    <dbReference type="NCBI Taxonomy" id="3154379"/>
    <lineage>
        <taxon>Bacteria</taxon>
        <taxon>Bacillati</taxon>
        <taxon>Actinomycetota</taxon>
        <taxon>Actinomycetes</taxon>
        <taxon>Kitasatosporales</taxon>
        <taxon>Streptomycetaceae</taxon>
        <taxon>Streptomyces</taxon>
    </lineage>
</organism>
<dbReference type="Proteomes" id="UP001470023">
    <property type="component" value="Unassembled WGS sequence"/>
</dbReference>
<gene>
    <name evidence="2" type="ORF">ABT272_08480</name>
</gene>
<evidence type="ECO:0000313" key="2">
    <source>
        <dbReference type="EMBL" id="MER6427770.1"/>
    </source>
</evidence>
<feature type="compositionally biased region" description="Basic and acidic residues" evidence="1">
    <location>
        <begin position="1"/>
        <end position="15"/>
    </location>
</feature>
<keyword evidence="3" id="KW-1185">Reference proteome</keyword>
<sequence length="389" mass="41474">MSAHDDAQASRHEPHPGTLPVPDLALFRRLLDLHEDATPYEVVTAAGRVSQAYRALVMTAAAREGVVGSGSADELRRRAERTAFYARVQDRCAALGARPLKGLSLAAWYPDDLPRPMNDLDLVVPDTATLWRVVGALVAEYAPQEMDLAVLDGEARHLAVALSWPGADPLLDYETRVEILTCALTGDEGAVPRRPVLPEDPLAAGLLAVAEERFQRPFNGKDVVDVMMALAPGRPLDLPLLARAADAYHLAPELAELLELYAGAVQVPGPGSARDPGRLPSGFHPLLATLGEASVRELRRREDWRGGRGTATAPGAGALRHGMRLTPLESVPRPHRRAEAAGLHPFDGGSLLLTPVADFLLVTGAVVDPALYDAARSALAEVSPAVRGS</sequence>
<dbReference type="EMBL" id="JBEPAZ010000005">
    <property type="protein sequence ID" value="MER6427770.1"/>
    <property type="molecule type" value="Genomic_DNA"/>
</dbReference>